<dbReference type="KEGG" id="dal:Dalk_4464"/>
<dbReference type="EMBL" id="CP001322">
    <property type="protein sequence ID" value="ACL06143.1"/>
    <property type="molecule type" value="Genomic_DNA"/>
</dbReference>
<dbReference type="RefSeq" id="WP_015949189.1">
    <property type="nucleotide sequence ID" value="NC_011768.1"/>
</dbReference>
<sequence length="140" mass="15227">MIYGTMIRYKTLLALLAVLIGLGGASAFCQESPSAMAFHVSDELVDDAALHPVDYLSSYVVPDSAARLSPEDRERLVFLFLSAAQACEHQDSPDSALRTCSPLYILLKSNFPNIAFVEREEGKLVYLADIAGPLSDYIGP</sequence>
<dbReference type="Proteomes" id="UP000000739">
    <property type="component" value="Chromosome"/>
</dbReference>
<name>B8FCI0_DESAL</name>
<dbReference type="HOGENOM" id="CLU_1831903_0_0_7"/>
<keyword evidence="2" id="KW-1185">Reference proteome</keyword>
<accession>B8FCI0</accession>
<reference evidence="1 2" key="1">
    <citation type="journal article" date="2012" name="Environ. Microbiol.">
        <title>The genome sequence of Desulfatibacillum alkenivorans AK-01: a blueprint for anaerobic alkane oxidation.</title>
        <authorList>
            <person name="Callaghan A.V."/>
            <person name="Morris B.E."/>
            <person name="Pereira I.A."/>
            <person name="McInerney M.J."/>
            <person name="Austin R.N."/>
            <person name="Groves J.T."/>
            <person name="Kukor J.J."/>
            <person name="Suflita J.M."/>
            <person name="Young L.Y."/>
            <person name="Zylstra G.J."/>
            <person name="Wawrik B."/>
        </authorList>
    </citation>
    <scope>NUCLEOTIDE SEQUENCE [LARGE SCALE GENOMIC DNA]</scope>
    <source>
        <strain evidence="1 2">AK-01</strain>
    </source>
</reference>
<protein>
    <submittedName>
        <fullName evidence="1">Uncharacterized protein</fullName>
    </submittedName>
</protein>
<organism evidence="1 2">
    <name type="scientific">Desulfatibacillum aliphaticivorans</name>
    <dbReference type="NCBI Taxonomy" id="218208"/>
    <lineage>
        <taxon>Bacteria</taxon>
        <taxon>Pseudomonadati</taxon>
        <taxon>Thermodesulfobacteriota</taxon>
        <taxon>Desulfobacteria</taxon>
        <taxon>Desulfobacterales</taxon>
        <taxon>Desulfatibacillaceae</taxon>
        <taxon>Desulfatibacillum</taxon>
    </lineage>
</organism>
<proteinExistence type="predicted"/>
<dbReference type="AlphaFoldDB" id="B8FCI0"/>
<evidence type="ECO:0000313" key="2">
    <source>
        <dbReference type="Proteomes" id="UP000000739"/>
    </source>
</evidence>
<gene>
    <name evidence="1" type="ordered locus">Dalk_4464</name>
</gene>
<evidence type="ECO:0000313" key="1">
    <source>
        <dbReference type="EMBL" id="ACL06143.1"/>
    </source>
</evidence>